<dbReference type="InterPro" id="IPR020843">
    <property type="entry name" value="ER"/>
</dbReference>
<dbReference type="GO" id="GO:0006633">
    <property type="term" value="P:fatty acid biosynthetic process"/>
    <property type="evidence" value="ECO:0007669"/>
    <property type="project" value="TreeGrafter"/>
</dbReference>
<dbReference type="RefSeq" id="WP_179120387.1">
    <property type="nucleotide sequence ID" value="NZ_MVFC01000102.1"/>
</dbReference>
<keyword evidence="2" id="KW-0511">Multifunctional enzyme</keyword>
<dbReference type="InterPro" id="IPR049900">
    <property type="entry name" value="PKS_mFAS_DH"/>
</dbReference>
<gene>
    <name evidence="6" type="ORF">B1H18_34785</name>
</gene>
<evidence type="ECO:0000256" key="3">
    <source>
        <dbReference type="PROSITE-ProRule" id="PRU01363"/>
    </source>
</evidence>
<dbReference type="PANTHER" id="PTHR43775:SF51">
    <property type="entry name" value="INACTIVE PHENOLPHTHIOCEROL SYNTHESIS POLYKETIDE SYNTHASE TYPE I PKS1-RELATED"/>
    <property type="match status" value="1"/>
</dbReference>
<organism evidence="6 7">
    <name type="scientific">Streptomyces tsukubensis</name>
    <dbReference type="NCBI Taxonomy" id="83656"/>
    <lineage>
        <taxon>Bacteria</taxon>
        <taxon>Bacillati</taxon>
        <taxon>Actinomycetota</taxon>
        <taxon>Actinomycetes</taxon>
        <taxon>Kitasatosporales</taxon>
        <taxon>Streptomycetaceae</taxon>
        <taxon>Streptomyces</taxon>
    </lineage>
</organism>
<comment type="caution">
    <text evidence="6">The sequence shown here is derived from an EMBL/GenBank/DDBJ whole genome shotgun (WGS) entry which is preliminary data.</text>
</comment>
<feature type="region of interest" description="C-terminal hotdog fold" evidence="3">
    <location>
        <begin position="92"/>
        <end position="228"/>
    </location>
</feature>
<dbReference type="InterPro" id="IPR049551">
    <property type="entry name" value="PKS_DH_C"/>
</dbReference>
<dbReference type="PROSITE" id="PS52019">
    <property type="entry name" value="PKS_MFAS_DH"/>
    <property type="match status" value="1"/>
</dbReference>
<dbReference type="SMART" id="SM00829">
    <property type="entry name" value="PKS_ER"/>
    <property type="match status" value="1"/>
</dbReference>
<dbReference type="InterPro" id="IPR011032">
    <property type="entry name" value="GroES-like_sf"/>
</dbReference>
<dbReference type="InterPro" id="IPR020807">
    <property type="entry name" value="PKS_DH"/>
</dbReference>
<accession>A0A1V3ZYV4</accession>
<dbReference type="PANTHER" id="PTHR43775">
    <property type="entry name" value="FATTY ACID SYNTHASE"/>
    <property type="match status" value="1"/>
</dbReference>
<dbReference type="InterPro" id="IPR013154">
    <property type="entry name" value="ADH-like_N"/>
</dbReference>
<dbReference type="GO" id="GO:0004312">
    <property type="term" value="F:fatty acid synthase activity"/>
    <property type="evidence" value="ECO:0007669"/>
    <property type="project" value="TreeGrafter"/>
</dbReference>
<dbReference type="Pfam" id="PF08240">
    <property type="entry name" value="ADH_N"/>
    <property type="match status" value="1"/>
</dbReference>
<evidence type="ECO:0000256" key="2">
    <source>
        <dbReference type="ARBA" id="ARBA00023268"/>
    </source>
</evidence>
<comment type="caution">
    <text evidence="3">Lacks conserved residue(s) required for the propagation of feature annotation.</text>
</comment>
<dbReference type="Gene3D" id="3.40.50.720">
    <property type="entry name" value="NAD(P)-binding Rossmann-like Domain"/>
    <property type="match status" value="1"/>
</dbReference>
<feature type="non-terminal residue" evidence="6">
    <location>
        <position position="1"/>
    </location>
</feature>
<protein>
    <recommendedName>
        <fullName evidence="5">PKS/mFAS DH domain-containing protein</fullName>
    </recommendedName>
</protein>
<keyword evidence="1" id="KW-0808">Transferase</keyword>
<dbReference type="Pfam" id="PF14765">
    <property type="entry name" value="PS-DH"/>
    <property type="match status" value="1"/>
</dbReference>
<name>A0A1V3ZYV4_9ACTN</name>
<evidence type="ECO:0000313" key="6">
    <source>
        <dbReference type="EMBL" id="OON68674.1"/>
    </source>
</evidence>
<feature type="region of interest" description="N-terminal hotdog fold" evidence="3">
    <location>
        <begin position="1"/>
        <end position="67"/>
    </location>
</feature>
<evidence type="ECO:0000259" key="5">
    <source>
        <dbReference type="PROSITE" id="PS52019"/>
    </source>
</evidence>
<feature type="domain" description="PKS/mFAS DH" evidence="5">
    <location>
        <begin position="1"/>
        <end position="228"/>
    </location>
</feature>
<feature type="region of interest" description="Disordered" evidence="4">
    <location>
        <begin position="37"/>
        <end position="76"/>
    </location>
</feature>
<feature type="compositionally biased region" description="Low complexity" evidence="4">
    <location>
        <begin position="56"/>
        <end position="76"/>
    </location>
</feature>
<dbReference type="GO" id="GO:0016491">
    <property type="term" value="F:oxidoreductase activity"/>
    <property type="evidence" value="ECO:0007669"/>
    <property type="project" value="InterPro"/>
</dbReference>
<dbReference type="Gene3D" id="3.10.129.110">
    <property type="entry name" value="Polyketide synthase dehydratase"/>
    <property type="match status" value="1"/>
</dbReference>
<feature type="non-terminal residue" evidence="6">
    <location>
        <position position="500"/>
    </location>
</feature>
<dbReference type="EMBL" id="MVFC01000102">
    <property type="protein sequence ID" value="OON68674.1"/>
    <property type="molecule type" value="Genomic_DNA"/>
</dbReference>
<dbReference type="Proteomes" id="UP000190539">
    <property type="component" value="Unassembled WGS sequence"/>
</dbReference>
<dbReference type="SUPFAM" id="SSF50129">
    <property type="entry name" value="GroES-like"/>
    <property type="match status" value="1"/>
</dbReference>
<dbReference type="Gene3D" id="3.90.180.10">
    <property type="entry name" value="Medium-chain alcohol dehydrogenases, catalytic domain"/>
    <property type="match status" value="1"/>
</dbReference>
<dbReference type="InterPro" id="IPR050091">
    <property type="entry name" value="PKS_NRPS_Biosynth_Enz"/>
</dbReference>
<evidence type="ECO:0000256" key="1">
    <source>
        <dbReference type="ARBA" id="ARBA00022679"/>
    </source>
</evidence>
<sequence>GCDAIDELVIETPLVVPVTGAVDLTVTVDRADDATGHRPVTVHARPEGSDAWTRHATGTLTTTTTTTTTTTATAPHTPDTPDLFLQWPPANAHPVDLTAFYDELAAAGYGYGSAFQGLRAAWRAGDTTYAEVTLSDEPAAEAPRYGVHPALLDAALQAVSLTVPDGSSPGLPFAWTGVRLVTVGPATLRVMLTRDGDTLSLRAADSTGRLVAEIRTIRTRPLSPPMGAGLLRLAWTEVPVPVDIPTGDVDVITLLTGTDDDPTAKTRTLTAHLLEALTSADKPLLVHTTRPHTTGGLATTDPLATAAAAGLLRAAQAEQPGRFVHVETEPGVTLDREQRRIAFALGEPRLRLRRGRFEAARLTRVPEPLIVPQSDTWLVRPSQTGTLDGLTAVDSAEPWRPLAPTEVRVGVRAAGLNFRDVLIALGTYPGKGVLGGEAAGVVLEIGSGVHDLAPGDRVFGLVGTGFGPTVIADWRMLGRMPDGWTYPQAASVVTVFATAW</sequence>
<keyword evidence="7" id="KW-1185">Reference proteome</keyword>
<dbReference type="SMART" id="SM00826">
    <property type="entry name" value="PKS_DH"/>
    <property type="match status" value="1"/>
</dbReference>
<dbReference type="InterPro" id="IPR042104">
    <property type="entry name" value="PKS_dehydratase_sf"/>
</dbReference>
<evidence type="ECO:0000313" key="7">
    <source>
        <dbReference type="Proteomes" id="UP000190539"/>
    </source>
</evidence>
<proteinExistence type="predicted"/>
<dbReference type="SUPFAM" id="SSF51735">
    <property type="entry name" value="NAD(P)-binding Rossmann-fold domains"/>
    <property type="match status" value="1"/>
</dbReference>
<dbReference type="AlphaFoldDB" id="A0A1V3ZYV4"/>
<dbReference type="STRING" id="83656.B1H18_34785"/>
<evidence type="ECO:0000256" key="4">
    <source>
        <dbReference type="SAM" id="MobiDB-lite"/>
    </source>
</evidence>
<reference evidence="6 7" key="1">
    <citation type="submission" date="2017-02" db="EMBL/GenBank/DDBJ databases">
        <title>Draft Genome Sequence of Streptomyces tsukubaensis F601, a Producer of the immunosuppressant tacrolimus FK506.</title>
        <authorList>
            <person name="Zong G."/>
            <person name="Zhong C."/>
            <person name="Fu J."/>
            <person name="Qin R."/>
            <person name="Cao G."/>
        </authorList>
    </citation>
    <scope>NUCLEOTIDE SEQUENCE [LARGE SCALE GENOMIC DNA]</scope>
    <source>
        <strain evidence="6 7">F601</strain>
    </source>
</reference>
<dbReference type="CDD" id="cd05195">
    <property type="entry name" value="enoyl_red"/>
    <property type="match status" value="1"/>
</dbReference>
<dbReference type="InterPro" id="IPR036291">
    <property type="entry name" value="NAD(P)-bd_dom_sf"/>
</dbReference>